<accession>A0AAV8WTR8</accession>
<dbReference type="AlphaFoldDB" id="A0AAV8WTR8"/>
<dbReference type="Gene3D" id="3.40.50.1820">
    <property type="entry name" value="alpha/beta hydrolase"/>
    <property type="match status" value="1"/>
</dbReference>
<dbReference type="EMBL" id="JANEYF010005005">
    <property type="protein sequence ID" value="KAJ8929435.1"/>
    <property type="molecule type" value="Genomic_DNA"/>
</dbReference>
<feature type="domain" description="Partial AB-hydrolase lipase" evidence="1">
    <location>
        <begin position="4"/>
        <end position="65"/>
    </location>
</feature>
<dbReference type="Pfam" id="PF04083">
    <property type="entry name" value="Abhydro_lipase"/>
    <property type="match status" value="1"/>
</dbReference>
<evidence type="ECO:0000259" key="1">
    <source>
        <dbReference type="Pfam" id="PF04083"/>
    </source>
</evidence>
<evidence type="ECO:0000313" key="2">
    <source>
        <dbReference type="EMBL" id="KAJ8929435.1"/>
    </source>
</evidence>
<dbReference type="Proteomes" id="UP001162156">
    <property type="component" value="Unassembled WGS sequence"/>
</dbReference>
<evidence type="ECO:0000313" key="3">
    <source>
        <dbReference type="Proteomes" id="UP001162156"/>
    </source>
</evidence>
<protein>
    <recommendedName>
        <fullName evidence="1">Partial AB-hydrolase lipase domain-containing protein</fullName>
    </recommendedName>
</protein>
<organism evidence="2 3">
    <name type="scientific">Rhamnusium bicolor</name>
    <dbReference type="NCBI Taxonomy" id="1586634"/>
    <lineage>
        <taxon>Eukaryota</taxon>
        <taxon>Metazoa</taxon>
        <taxon>Ecdysozoa</taxon>
        <taxon>Arthropoda</taxon>
        <taxon>Hexapoda</taxon>
        <taxon>Insecta</taxon>
        <taxon>Pterygota</taxon>
        <taxon>Neoptera</taxon>
        <taxon>Endopterygota</taxon>
        <taxon>Coleoptera</taxon>
        <taxon>Polyphaga</taxon>
        <taxon>Cucujiformia</taxon>
        <taxon>Chrysomeloidea</taxon>
        <taxon>Cerambycidae</taxon>
        <taxon>Lepturinae</taxon>
        <taxon>Rhagiini</taxon>
        <taxon>Rhamnusium</taxon>
    </lineage>
</organism>
<name>A0AAV8WTR8_9CUCU</name>
<sequence>MTMDFVSSYGYPIELHANIPTEDGYLLDMFRIPHGKLNDDVLERPRPVIFLMHGLLGSAENWVISGPEKGLAFLLADRGYDVWMGNARGSIHSRKHVLLHPHSREFWQFR</sequence>
<reference evidence="2" key="1">
    <citation type="journal article" date="2023" name="Insect Mol. Biol.">
        <title>Genome sequencing provides insights into the evolution of gene families encoding plant cell wall-degrading enzymes in longhorned beetles.</title>
        <authorList>
            <person name="Shin N.R."/>
            <person name="Okamura Y."/>
            <person name="Kirsch R."/>
            <person name="Pauchet Y."/>
        </authorList>
    </citation>
    <scope>NUCLEOTIDE SEQUENCE</scope>
    <source>
        <strain evidence="2">RBIC_L_NR</strain>
    </source>
</reference>
<dbReference type="InterPro" id="IPR006693">
    <property type="entry name" value="AB_hydrolase_lipase"/>
</dbReference>
<dbReference type="PANTHER" id="PTHR11005">
    <property type="entry name" value="LYSOSOMAL ACID LIPASE-RELATED"/>
    <property type="match status" value="1"/>
</dbReference>
<gene>
    <name evidence="2" type="ORF">NQ314_017884</name>
</gene>
<comment type="caution">
    <text evidence="2">The sequence shown here is derived from an EMBL/GenBank/DDBJ whole genome shotgun (WGS) entry which is preliminary data.</text>
</comment>
<keyword evidence="3" id="KW-1185">Reference proteome</keyword>
<proteinExistence type="predicted"/>
<dbReference type="GO" id="GO:0006629">
    <property type="term" value="P:lipid metabolic process"/>
    <property type="evidence" value="ECO:0007669"/>
    <property type="project" value="InterPro"/>
</dbReference>
<dbReference type="SUPFAM" id="SSF53474">
    <property type="entry name" value="alpha/beta-Hydrolases"/>
    <property type="match status" value="1"/>
</dbReference>
<dbReference type="InterPro" id="IPR029058">
    <property type="entry name" value="AB_hydrolase_fold"/>
</dbReference>